<dbReference type="RefSeq" id="WP_207364326.1">
    <property type="nucleotide sequence ID" value="NZ_JAFMYV010000004.1"/>
</dbReference>
<reference evidence="1" key="1">
    <citation type="submission" date="2021-03" db="EMBL/GenBank/DDBJ databases">
        <title>Fibrella sp. HMF5335 genome sequencing and assembly.</title>
        <authorList>
            <person name="Kang H."/>
            <person name="Kim H."/>
            <person name="Bae S."/>
            <person name="Joh K."/>
        </authorList>
    </citation>
    <scope>NUCLEOTIDE SEQUENCE</scope>
    <source>
        <strain evidence="1">HMF5335</strain>
    </source>
</reference>
<organism evidence="1 2">
    <name type="scientific">Fibrella rubiginis</name>
    <dbReference type="NCBI Taxonomy" id="2817060"/>
    <lineage>
        <taxon>Bacteria</taxon>
        <taxon>Pseudomonadati</taxon>
        <taxon>Bacteroidota</taxon>
        <taxon>Cytophagia</taxon>
        <taxon>Cytophagales</taxon>
        <taxon>Spirosomataceae</taxon>
        <taxon>Fibrella</taxon>
    </lineage>
</organism>
<dbReference type="Proteomes" id="UP000664034">
    <property type="component" value="Unassembled WGS sequence"/>
</dbReference>
<proteinExistence type="predicted"/>
<dbReference type="PANTHER" id="PTHR42754">
    <property type="entry name" value="ENDOGLUCANASE"/>
    <property type="match status" value="1"/>
</dbReference>
<accession>A0A939GFC5</accession>
<comment type="caution">
    <text evidence="1">The sequence shown here is derived from an EMBL/GenBank/DDBJ whole genome shotgun (WGS) entry which is preliminary data.</text>
</comment>
<gene>
    <name evidence="1" type="ORF">J2I47_09435</name>
</gene>
<keyword evidence="2" id="KW-1185">Reference proteome</keyword>
<dbReference type="PANTHER" id="PTHR42754:SF1">
    <property type="entry name" value="LIPOPROTEIN"/>
    <property type="match status" value="1"/>
</dbReference>
<dbReference type="SUPFAM" id="SSF63829">
    <property type="entry name" value="Calcium-dependent phosphotriesterase"/>
    <property type="match status" value="1"/>
</dbReference>
<dbReference type="PROSITE" id="PS51257">
    <property type="entry name" value="PROKAR_LIPOPROTEIN"/>
    <property type="match status" value="1"/>
</dbReference>
<evidence type="ECO:0008006" key="3">
    <source>
        <dbReference type="Google" id="ProtNLM"/>
    </source>
</evidence>
<evidence type="ECO:0000313" key="1">
    <source>
        <dbReference type="EMBL" id="MBO0936763.1"/>
    </source>
</evidence>
<protein>
    <recommendedName>
        <fullName evidence="3">Lipoprotein</fullName>
    </recommendedName>
</protein>
<dbReference type="EMBL" id="JAFMYV010000004">
    <property type="protein sequence ID" value="MBO0936763.1"/>
    <property type="molecule type" value="Genomic_DNA"/>
</dbReference>
<sequence>MKRSIMAFLIIWLSVGCEDSSAPRNTDELYYAWLFGLIPTQDGGYLTAVTRYHVVHVSTTHPTAQHIDPSSTYGDMTLIKTDAAGNRQWEKVLEKPDAQDGIKLVQLPNGNYLLAGNTTTRNSQPQTRVDVDLNEVGPNGQERSSARLPNPGTDMRLTDLQVGPSGSLFAAGGQINPVIPQGWLRRVGQDGHSTQWEILTTGPPQDRASVEALAVGPDGELFVAGYESGYTYVKKISADGAVRWTQYASDSLRLSPRQLYATADGGFLLQGYAFSTPAATNPQVVLLKADASGKTQSIQWSNLGSIQTYDEHAVLAKRLDRNFLLATWDTNRKIDLTVLDANGGSPKTITTAITLSGFKKPLFLPLTTGETILVELTGSRSYEREITMRQIGADGNERWQRVIATL</sequence>
<evidence type="ECO:0000313" key="2">
    <source>
        <dbReference type="Proteomes" id="UP000664034"/>
    </source>
</evidence>
<dbReference type="AlphaFoldDB" id="A0A939GFC5"/>
<name>A0A939GFC5_9BACT</name>